<keyword evidence="9 12" id="KW-0408">Iron</keyword>
<name>A0AA89BJM5_9ASTE</name>
<evidence type="ECO:0000256" key="12">
    <source>
        <dbReference type="PIRSR" id="PIRSR602403-1"/>
    </source>
</evidence>
<protein>
    <recommendedName>
        <fullName evidence="16">Cytochrome P450</fullName>
    </recommendedName>
</protein>
<sequence>MLSFGLCIAALVTIFVSYWVHRWRNPRCNGVLPPGSMGLPLLGETLHLLIPGRSLDMHPFLKKRIQRYGPIFRTSLAGRPVVVSADAEFNHNIFLQEGRSVELWYLDTFSKLFNQDGESRTNGVGSVHRFVRSIVLNHFGPERLKERMLSQIEEMVDKTLHNWSSQSAIEVKHSVSTMVFDFTAKYMFSYDPEKSSEKVGENMGVLLKGLMSFPLNIPGTEFHKCMKAQKKVMSLIKEKMKEKRSSPEAYQGDLLDQAIKDMETETFLTEDFVIPFIFGALFASFESISSALTLAFGLLSEHPLVVEELMAENNAILKSRGENVDSPFTWDEYRSMTFTPQVVNEILRLSNVAPGLLRRSLKEIHANGYTIPAGWTIMLATSAQQLDPNTFKDPLVFNPWRWKELDANVISKNYMPFGGGMRQCAGAEYSKAFMAAFLHVVVSKYRWTKIKGGDIGRTPFLDFGKGMHIKVSAKA</sequence>
<evidence type="ECO:0000313" key="14">
    <source>
        <dbReference type="EMBL" id="KAK3039062.1"/>
    </source>
</evidence>
<evidence type="ECO:0000256" key="8">
    <source>
        <dbReference type="ARBA" id="ARBA00023002"/>
    </source>
</evidence>
<dbReference type="SUPFAM" id="SSF48264">
    <property type="entry name" value="Cytochrome P450"/>
    <property type="match status" value="1"/>
</dbReference>
<evidence type="ECO:0000256" key="1">
    <source>
        <dbReference type="ARBA" id="ARBA00001971"/>
    </source>
</evidence>
<keyword evidence="6 12" id="KW-0479">Metal-binding</keyword>
<dbReference type="Proteomes" id="UP001188597">
    <property type="component" value="Unassembled WGS sequence"/>
</dbReference>
<dbReference type="GO" id="GO:0020037">
    <property type="term" value="F:heme binding"/>
    <property type="evidence" value="ECO:0007669"/>
    <property type="project" value="InterPro"/>
</dbReference>
<dbReference type="InterPro" id="IPR036396">
    <property type="entry name" value="Cyt_P450_sf"/>
</dbReference>
<comment type="similarity">
    <text evidence="3 13">Belongs to the cytochrome P450 family.</text>
</comment>
<keyword evidence="8 13" id="KW-0560">Oxidoreductase</keyword>
<keyword evidence="4 12" id="KW-0349">Heme</keyword>
<dbReference type="InterPro" id="IPR001128">
    <property type="entry name" value="Cyt_P450"/>
</dbReference>
<feature type="binding site" description="axial binding residue" evidence="12">
    <location>
        <position position="424"/>
    </location>
    <ligand>
        <name>heme</name>
        <dbReference type="ChEBI" id="CHEBI:30413"/>
    </ligand>
    <ligandPart>
        <name>Fe</name>
        <dbReference type="ChEBI" id="CHEBI:18248"/>
    </ligandPart>
</feature>
<dbReference type="GO" id="GO:0005506">
    <property type="term" value="F:iron ion binding"/>
    <property type="evidence" value="ECO:0007669"/>
    <property type="project" value="InterPro"/>
</dbReference>
<evidence type="ECO:0008006" key="16">
    <source>
        <dbReference type="Google" id="ProtNLM"/>
    </source>
</evidence>
<dbReference type="PRINTS" id="PR00465">
    <property type="entry name" value="EP450IV"/>
</dbReference>
<dbReference type="Gene3D" id="1.10.630.10">
    <property type="entry name" value="Cytochrome P450"/>
    <property type="match status" value="1"/>
</dbReference>
<evidence type="ECO:0000256" key="13">
    <source>
        <dbReference type="RuleBase" id="RU000461"/>
    </source>
</evidence>
<gene>
    <name evidence="14" type="ORF">RJ639_028513</name>
</gene>
<dbReference type="InterPro" id="IPR017972">
    <property type="entry name" value="Cyt_P450_CS"/>
</dbReference>
<evidence type="ECO:0000256" key="11">
    <source>
        <dbReference type="ARBA" id="ARBA00023136"/>
    </source>
</evidence>
<dbReference type="EMBL" id="JAVXUP010000084">
    <property type="protein sequence ID" value="KAK3039062.1"/>
    <property type="molecule type" value="Genomic_DNA"/>
</dbReference>
<evidence type="ECO:0000256" key="3">
    <source>
        <dbReference type="ARBA" id="ARBA00010617"/>
    </source>
</evidence>
<keyword evidence="10 13" id="KW-0503">Monooxygenase</keyword>
<keyword evidence="15" id="KW-1185">Reference proteome</keyword>
<evidence type="ECO:0000313" key="15">
    <source>
        <dbReference type="Proteomes" id="UP001188597"/>
    </source>
</evidence>
<evidence type="ECO:0000256" key="5">
    <source>
        <dbReference type="ARBA" id="ARBA00022692"/>
    </source>
</evidence>
<dbReference type="PROSITE" id="PS00086">
    <property type="entry name" value="CYTOCHROME_P450"/>
    <property type="match status" value="1"/>
</dbReference>
<dbReference type="AlphaFoldDB" id="A0AA89BJM5"/>
<dbReference type="FunFam" id="1.10.630.10:FF:000020">
    <property type="entry name" value="Cytochrome P450 family protein"/>
    <property type="match status" value="1"/>
</dbReference>
<organism evidence="14 15">
    <name type="scientific">Escallonia herrerae</name>
    <dbReference type="NCBI Taxonomy" id="1293975"/>
    <lineage>
        <taxon>Eukaryota</taxon>
        <taxon>Viridiplantae</taxon>
        <taxon>Streptophyta</taxon>
        <taxon>Embryophyta</taxon>
        <taxon>Tracheophyta</taxon>
        <taxon>Spermatophyta</taxon>
        <taxon>Magnoliopsida</taxon>
        <taxon>eudicotyledons</taxon>
        <taxon>Gunneridae</taxon>
        <taxon>Pentapetalae</taxon>
        <taxon>asterids</taxon>
        <taxon>campanulids</taxon>
        <taxon>Escalloniales</taxon>
        <taxon>Escalloniaceae</taxon>
        <taxon>Escallonia</taxon>
    </lineage>
</organism>
<dbReference type="GO" id="GO:0016020">
    <property type="term" value="C:membrane"/>
    <property type="evidence" value="ECO:0007669"/>
    <property type="project" value="UniProtKB-SubCell"/>
</dbReference>
<comment type="cofactor">
    <cofactor evidence="1 12">
        <name>heme</name>
        <dbReference type="ChEBI" id="CHEBI:30413"/>
    </cofactor>
</comment>
<reference evidence="14" key="1">
    <citation type="submission" date="2022-12" db="EMBL/GenBank/DDBJ databases">
        <title>Draft genome assemblies for two species of Escallonia (Escalloniales).</title>
        <authorList>
            <person name="Chanderbali A."/>
            <person name="Dervinis C."/>
            <person name="Anghel I."/>
            <person name="Soltis D."/>
            <person name="Soltis P."/>
            <person name="Zapata F."/>
        </authorList>
    </citation>
    <scope>NUCLEOTIDE SEQUENCE</scope>
    <source>
        <strain evidence="14">UCBG64.0493</strain>
        <tissue evidence="14">Leaf</tissue>
    </source>
</reference>
<keyword evidence="7" id="KW-1133">Transmembrane helix</keyword>
<evidence type="ECO:0000256" key="6">
    <source>
        <dbReference type="ARBA" id="ARBA00022723"/>
    </source>
</evidence>
<dbReference type="InterPro" id="IPR002403">
    <property type="entry name" value="Cyt_P450_E_grp-IV"/>
</dbReference>
<evidence type="ECO:0000256" key="9">
    <source>
        <dbReference type="ARBA" id="ARBA00023004"/>
    </source>
</evidence>
<proteinExistence type="inferred from homology"/>
<evidence type="ECO:0000256" key="7">
    <source>
        <dbReference type="ARBA" id="ARBA00022989"/>
    </source>
</evidence>
<dbReference type="GO" id="GO:0004497">
    <property type="term" value="F:monooxygenase activity"/>
    <property type="evidence" value="ECO:0007669"/>
    <property type="project" value="UniProtKB-KW"/>
</dbReference>
<keyword evidence="5" id="KW-0812">Transmembrane</keyword>
<comment type="caution">
    <text evidence="14">The sequence shown here is derived from an EMBL/GenBank/DDBJ whole genome shotgun (WGS) entry which is preliminary data.</text>
</comment>
<comment type="subcellular location">
    <subcellularLocation>
        <location evidence="2">Membrane</location>
        <topology evidence="2">Single-pass membrane protein</topology>
    </subcellularLocation>
</comment>
<dbReference type="GO" id="GO:0016132">
    <property type="term" value="P:brassinosteroid biosynthetic process"/>
    <property type="evidence" value="ECO:0007669"/>
    <property type="project" value="TreeGrafter"/>
</dbReference>
<dbReference type="GO" id="GO:0010268">
    <property type="term" value="P:brassinosteroid homeostasis"/>
    <property type="evidence" value="ECO:0007669"/>
    <property type="project" value="TreeGrafter"/>
</dbReference>
<keyword evidence="11" id="KW-0472">Membrane</keyword>
<dbReference type="Pfam" id="PF00067">
    <property type="entry name" value="p450"/>
    <property type="match status" value="1"/>
</dbReference>
<evidence type="ECO:0000256" key="10">
    <source>
        <dbReference type="ARBA" id="ARBA00023033"/>
    </source>
</evidence>
<dbReference type="GO" id="GO:0016125">
    <property type="term" value="P:sterol metabolic process"/>
    <property type="evidence" value="ECO:0007669"/>
    <property type="project" value="TreeGrafter"/>
</dbReference>
<evidence type="ECO:0000256" key="4">
    <source>
        <dbReference type="ARBA" id="ARBA00022617"/>
    </source>
</evidence>
<dbReference type="PANTHER" id="PTHR24286:SF305">
    <property type="entry name" value="CYTOCHROME P450 708A2"/>
    <property type="match status" value="1"/>
</dbReference>
<evidence type="ECO:0000256" key="2">
    <source>
        <dbReference type="ARBA" id="ARBA00004167"/>
    </source>
</evidence>
<accession>A0AA89BJM5</accession>
<dbReference type="GO" id="GO:0016705">
    <property type="term" value="F:oxidoreductase activity, acting on paired donors, with incorporation or reduction of molecular oxygen"/>
    <property type="evidence" value="ECO:0007669"/>
    <property type="project" value="InterPro"/>
</dbReference>
<dbReference type="CDD" id="cd11043">
    <property type="entry name" value="CYP90-like"/>
    <property type="match status" value="1"/>
</dbReference>
<dbReference type="PANTHER" id="PTHR24286">
    <property type="entry name" value="CYTOCHROME P450 26"/>
    <property type="match status" value="1"/>
</dbReference>